<dbReference type="InterPro" id="IPR036047">
    <property type="entry name" value="F-box-like_dom_sf"/>
</dbReference>
<accession>A0ABM0UBK2</accession>
<protein>
    <submittedName>
        <fullName evidence="3">F-box protein At4g21240</fullName>
    </submittedName>
</protein>
<dbReference type="InterPro" id="IPR017451">
    <property type="entry name" value="F-box-assoc_interact_dom"/>
</dbReference>
<reference evidence="3" key="2">
    <citation type="submission" date="2025-08" db="UniProtKB">
        <authorList>
            <consortium name="RefSeq"/>
        </authorList>
    </citation>
    <scope>IDENTIFICATION</scope>
    <source>
        <tissue evidence="3">Leaf</tissue>
    </source>
</reference>
<dbReference type="InterPro" id="IPR001810">
    <property type="entry name" value="F-box_dom"/>
</dbReference>
<proteinExistence type="predicted"/>
<evidence type="ECO:0000259" key="1">
    <source>
        <dbReference type="SMART" id="SM00256"/>
    </source>
</evidence>
<keyword evidence="2" id="KW-1185">Reference proteome</keyword>
<dbReference type="PANTHER" id="PTHR31111">
    <property type="entry name" value="BNAA05G37150D PROTEIN-RELATED"/>
    <property type="match status" value="1"/>
</dbReference>
<dbReference type="GeneID" id="104722306"/>
<dbReference type="Pfam" id="PF00646">
    <property type="entry name" value="F-box"/>
    <property type="match status" value="1"/>
</dbReference>
<feature type="domain" description="F-box" evidence="1">
    <location>
        <begin position="39"/>
        <end position="79"/>
    </location>
</feature>
<dbReference type="Pfam" id="PF08268">
    <property type="entry name" value="FBA_3"/>
    <property type="match status" value="1"/>
</dbReference>
<evidence type="ECO:0000313" key="2">
    <source>
        <dbReference type="Proteomes" id="UP000694864"/>
    </source>
</evidence>
<dbReference type="SMART" id="SM00256">
    <property type="entry name" value="FBOX"/>
    <property type="match status" value="1"/>
</dbReference>
<evidence type="ECO:0000313" key="3">
    <source>
        <dbReference type="RefSeq" id="XP_010438750.1"/>
    </source>
</evidence>
<reference evidence="2" key="1">
    <citation type="journal article" date="2014" name="Nat. Commun.">
        <title>The emerging biofuel crop Camelina sativa retains a highly undifferentiated hexaploid genome structure.</title>
        <authorList>
            <person name="Kagale S."/>
            <person name="Koh C."/>
            <person name="Nixon J."/>
            <person name="Bollina V."/>
            <person name="Clarke W.E."/>
            <person name="Tuteja R."/>
            <person name="Spillane C."/>
            <person name="Robinson S.J."/>
            <person name="Links M.G."/>
            <person name="Clarke C."/>
            <person name="Higgins E.E."/>
            <person name="Huebert T."/>
            <person name="Sharpe A.G."/>
            <person name="Parkin I.A."/>
        </authorList>
    </citation>
    <scope>NUCLEOTIDE SEQUENCE [LARGE SCALE GENOMIC DNA]</scope>
    <source>
        <strain evidence="2">cv. DH55</strain>
    </source>
</reference>
<dbReference type="NCBIfam" id="TIGR01640">
    <property type="entry name" value="F_box_assoc_1"/>
    <property type="match status" value="1"/>
</dbReference>
<sequence>MEEKTKEIHRTTTQSLSTSFHGDNKCDDDDEVFSDHEYIPVDLTREILMRLPAKSILRFRCVSKLWWSITTQQDFINSFAVRQSSVPRQRLLLTFNQDDTTQIFCSLPFDEKSITTYSDVKSFRFTPPIKGRYEYYRNSVHGLISFQNETEVIIWNPTMKEHVTLSKPIELMSKYVISFLGYDPTENTYKLLSLAEGLAFRDTFQKPRILTLGSQEAWRVTENSPLHFSKGFGYSINGVVYYKANISRKSIEIVIMSFDVRSEQFKSLQIPGDVVGSTLDNLIHESIMSYQGKLAWVCNNFDFIKIWVLQDADKQEWSYKDNIIPLPQRDLLRSATLKVATDTGEFIYLRMKLRFKDISAFYYDPVRKSVRSVKALEYDTFRRFYGSCNEPMYCLEPIPDHIESLMSLKDICSPFV</sequence>
<dbReference type="RefSeq" id="XP_010438750.1">
    <property type="nucleotide sequence ID" value="XM_010440448.2"/>
</dbReference>
<organism evidence="2 3">
    <name type="scientific">Camelina sativa</name>
    <name type="common">False flax</name>
    <name type="synonym">Myagrum sativum</name>
    <dbReference type="NCBI Taxonomy" id="90675"/>
    <lineage>
        <taxon>Eukaryota</taxon>
        <taxon>Viridiplantae</taxon>
        <taxon>Streptophyta</taxon>
        <taxon>Embryophyta</taxon>
        <taxon>Tracheophyta</taxon>
        <taxon>Spermatophyta</taxon>
        <taxon>Magnoliopsida</taxon>
        <taxon>eudicotyledons</taxon>
        <taxon>Gunneridae</taxon>
        <taxon>Pentapetalae</taxon>
        <taxon>rosids</taxon>
        <taxon>malvids</taxon>
        <taxon>Brassicales</taxon>
        <taxon>Brassicaceae</taxon>
        <taxon>Camelineae</taxon>
        <taxon>Camelina</taxon>
    </lineage>
</organism>
<dbReference type="CDD" id="cd22157">
    <property type="entry name" value="F-box_AtFBW1-like"/>
    <property type="match status" value="1"/>
</dbReference>
<dbReference type="PANTHER" id="PTHR31111:SF43">
    <property type="entry name" value="F-BOX ASSOCIATED UBIQUITINATION EFFECTOR FAMILY PROTEIN"/>
    <property type="match status" value="1"/>
</dbReference>
<dbReference type="InterPro" id="IPR013187">
    <property type="entry name" value="F-box-assoc_dom_typ3"/>
</dbReference>
<dbReference type="Proteomes" id="UP000694864">
    <property type="component" value="Chromosome 11"/>
</dbReference>
<gene>
    <name evidence="3" type="primary">LOC104722306</name>
</gene>
<name>A0ABM0UBK2_CAMSA</name>
<dbReference type="SUPFAM" id="SSF81383">
    <property type="entry name" value="F-box domain"/>
    <property type="match status" value="1"/>
</dbReference>